<gene>
    <name evidence="3" type="ORF">ANN_19373</name>
</gene>
<evidence type="ECO:0000256" key="1">
    <source>
        <dbReference type="SAM" id="MobiDB-lite"/>
    </source>
</evidence>
<dbReference type="Pfam" id="PF00078">
    <property type="entry name" value="RVT_1"/>
    <property type="match status" value="1"/>
</dbReference>
<accession>A0ABQ8S9Q0</accession>
<proteinExistence type="predicted"/>
<comment type="caution">
    <text evidence="3">The sequence shown here is derived from an EMBL/GenBank/DDBJ whole genome shotgun (WGS) entry which is preliminary data.</text>
</comment>
<keyword evidence="4" id="KW-1185">Reference proteome</keyword>
<dbReference type="Proteomes" id="UP001148838">
    <property type="component" value="Unassembled WGS sequence"/>
</dbReference>
<feature type="region of interest" description="Disordered" evidence="1">
    <location>
        <begin position="1"/>
        <end position="24"/>
    </location>
</feature>
<sequence>MEWSSTFAELKQKPPGRPRSVRSPQNIAIVRQAFVRSPQRSARKHAAALQLSDRSLRRILQQDLNPGLLILFWSHYCSLGESDTEHSTKNAGGSSMGTDKEYPHDWAQLIRQGARNKPCIVRDMQRNEFVDFASLLKVPLRLQQRWGIEHHGTEVIAFVDDLLIMTKGKNALDAENFANQDIKKIEEWVKESKIQFNDAKSKVLLIRRKKNIRNEMVNIYLNNKPLEQVAELKYLGMWIDKNFRFDYHIDQIHNRAINLIHALSKAAKLTWGLGNKALHTIYRGAIEPILTYGAPV</sequence>
<evidence type="ECO:0000313" key="3">
    <source>
        <dbReference type="EMBL" id="KAJ4430782.1"/>
    </source>
</evidence>
<dbReference type="InterPro" id="IPR000477">
    <property type="entry name" value="RT_dom"/>
</dbReference>
<organism evidence="3 4">
    <name type="scientific">Periplaneta americana</name>
    <name type="common">American cockroach</name>
    <name type="synonym">Blatta americana</name>
    <dbReference type="NCBI Taxonomy" id="6978"/>
    <lineage>
        <taxon>Eukaryota</taxon>
        <taxon>Metazoa</taxon>
        <taxon>Ecdysozoa</taxon>
        <taxon>Arthropoda</taxon>
        <taxon>Hexapoda</taxon>
        <taxon>Insecta</taxon>
        <taxon>Pterygota</taxon>
        <taxon>Neoptera</taxon>
        <taxon>Polyneoptera</taxon>
        <taxon>Dictyoptera</taxon>
        <taxon>Blattodea</taxon>
        <taxon>Blattoidea</taxon>
        <taxon>Blattidae</taxon>
        <taxon>Blattinae</taxon>
        <taxon>Periplaneta</taxon>
    </lineage>
</organism>
<name>A0ABQ8S9Q0_PERAM</name>
<feature type="domain" description="Reverse transcriptase" evidence="2">
    <location>
        <begin position="143"/>
        <end position="239"/>
    </location>
</feature>
<evidence type="ECO:0000259" key="2">
    <source>
        <dbReference type="Pfam" id="PF00078"/>
    </source>
</evidence>
<dbReference type="EMBL" id="JAJSOF020000031">
    <property type="protein sequence ID" value="KAJ4430782.1"/>
    <property type="molecule type" value="Genomic_DNA"/>
</dbReference>
<reference evidence="3 4" key="1">
    <citation type="journal article" date="2022" name="Allergy">
        <title>Genome assembly and annotation of Periplaneta americana reveal a comprehensive cockroach allergen profile.</title>
        <authorList>
            <person name="Wang L."/>
            <person name="Xiong Q."/>
            <person name="Saelim N."/>
            <person name="Wang L."/>
            <person name="Nong W."/>
            <person name="Wan A.T."/>
            <person name="Shi M."/>
            <person name="Liu X."/>
            <person name="Cao Q."/>
            <person name="Hui J.H.L."/>
            <person name="Sookrung N."/>
            <person name="Leung T.F."/>
            <person name="Tungtrongchitr A."/>
            <person name="Tsui S.K.W."/>
        </authorList>
    </citation>
    <scope>NUCLEOTIDE SEQUENCE [LARGE SCALE GENOMIC DNA]</scope>
    <source>
        <strain evidence="3">PWHHKU_190912</strain>
    </source>
</reference>
<evidence type="ECO:0000313" key="4">
    <source>
        <dbReference type="Proteomes" id="UP001148838"/>
    </source>
</evidence>
<protein>
    <recommendedName>
        <fullName evidence="2">Reverse transcriptase domain-containing protein</fullName>
    </recommendedName>
</protein>